<organism evidence="1 2">
    <name type="scientific">Arctium lappa</name>
    <name type="common">Greater burdock</name>
    <name type="synonym">Lappa major</name>
    <dbReference type="NCBI Taxonomy" id="4217"/>
    <lineage>
        <taxon>Eukaryota</taxon>
        <taxon>Viridiplantae</taxon>
        <taxon>Streptophyta</taxon>
        <taxon>Embryophyta</taxon>
        <taxon>Tracheophyta</taxon>
        <taxon>Spermatophyta</taxon>
        <taxon>Magnoliopsida</taxon>
        <taxon>eudicotyledons</taxon>
        <taxon>Gunneridae</taxon>
        <taxon>Pentapetalae</taxon>
        <taxon>asterids</taxon>
        <taxon>campanulids</taxon>
        <taxon>Asterales</taxon>
        <taxon>Asteraceae</taxon>
        <taxon>Carduoideae</taxon>
        <taxon>Cardueae</taxon>
        <taxon>Arctiinae</taxon>
        <taxon>Arctium</taxon>
    </lineage>
</organism>
<dbReference type="Proteomes" id="UP001055879">
    <property type="component" value="Linkage Group LG10"/>
</dbReference>
<reference evidence="2" key="1">
    <citation type="journal article" date="2022" name="Mol. Ecol. Resour.">
        <title>The genomes of chicory, endive, great burdock and yacon provide insights into Asteraceae palaeo-polyploidization history and plant inulin production.</title>
        <authorList>
            <person name="Fan W."/>
            <person name="Wang S."/>
            <person name="Wang H."/>
            <person name="Wang A."/>
            <person name="Jiang F."/>
            <person name="Liu H."/>
            <person name="Zhao H."/>
            <person name="Xu D."/>
            <person name="Zhang Y."/>
        </authorList>
    </citation>
    <scope>NUCLEOTIDE SEQUENCE [LARGE SCALE GENOMIC DNA]</scope>
    <source>
        <strain evidence="2">cv. Niubang</strain>
    </source>
</reference>
<dbReference type="EMBL" id="CM042056">
    <property type="protein sequence ID" value="KAI3697086.1"/>
    <property type="molecule type" value="Genomic_DNA"/>
</dbReference>
<evidence type="ECO:0000313" key="1">
    <source>
        <dbReference type="EMBL" id="KAI3697086.1"/>
    </source>
</evidence>
<sequence length="203" mass="21768">METNHHKESSLPSCYHVSGDSSIWDTVNGGGAGGGSGASSLPLNFHENFPQDSRFVNETETESVTGLQPGTDRVIPDQELTSHGSNGFDHRWLSNPKTRPTKHTRTSVSGGKKQFRGANSINGNTAALLQAKLQRMPSVAPPLPEVDLPGKNGPFEDGPEITIDKSKKSLESISSEGVQLSKMPSLDMDMIWDALVSDSLLGE</sequence>
<gene>
    <name evidence="1" type="ORF">L6452_29828</name>
</gene>
<evidence type="ECO:0000313" key="2">
    <source>
        <dbReference type="Proteomes" id="UP001055879"/>
    </source>
</evidence>
<protein>
    <submittedName>
        <fullName evidence="1">Uncharacterized protein</fullName>
    </submittedName>
</protein>
<comment type="caution">
    <text evidence="1">The sequence shown here is derived from an EMBL/GenBank/DDBJ whole genome shotgun (WGS) entry which is preliminary data.</text>
</comment>
<accession>A0ACB8ZH79</accession>
<name>A0ACB8ZH79_ARCLA</name>
<keyword evidence="2" id="KW-1185">Reference proteome</keyword>
<reference evidence="1 2" key="2">
    <citation type="journal article" date="2022" name="Mol. Ecol. Resour.">
        <title>The genomes of chicory, endive, great burdock and yacon provide insights into Asteraceae paleo-polyploidization history and plant inulin production.</title>
        <authorList>
            <person name="Fan W."/>
            <person name="Wang S."/>
            <person name="Wang H."/>
            <person name="Wang A."/>
            <person name="Jiang F."/>
            <person name="Liu H."/>
            <person name="Zhao H."/>
            <person name="Xu D."/>
            <person name="Zhang Y."/>
        </authorList>
    </citation>
    <scope>NUCLEOTIDE SEQUENCE [LARGE SCALE GENOMIC DNA]</scope>
    <source>
        <strain evidence="2">cv. Niubang</strain>
    </source>
</reference>
<proteinExistence type="predicted"/>